<protein>
    <submittedName>
        <fullName evidence="2">YncE family protein</fullName>
    </submittedName>
</protein>
<dbReference type="InterPro" id="IPR011048">
    <property type="entry name" value="Haem_d1_sf"/>
</dbReference>
<dbReference type="SUPFAM" id="SSF51004">
    <property type="entry name" value="C-terminal (heme d1) domain of cytochrome cd1-nitrite reductase"/>
    <property type="match status" value="1"/>
</dbReference>
<dbReference type="PROSITE" id="PS51257">
    <property type="entry name" value="PROKAR_LIPOPROTEIN"/>
    <property type="match status" value="1"/>
</dbReference>
<comment type="caution">
    <text evidence="2">The sequence shown here is derived from an EMBL/GenBank/DDBJ whole genome shotgun (WGS) entry which is preliminary data.</text>
</comment>
<feature type="chain" id="PRO_5047385361" evidence="1">
    <location>
        <begin position="23"/>
        <end position="333"/>
    </location>
</feature>
<feature type="signal peptide" evidence="1">
    <location>
        <begin position="1"/>
        <end position="22"/>
    </location>
</feature>
<dbReference type="PANTHER" id="PTHR47197:SF3">
    <property type="entry name" value="DIHYDRO-HEME D1 DEHYDROGENASE"/>
    <property type="match status" value="1"/>
</dbReference>
<keyword evidence="3" id="KW-1185">Reference proteome</keyword>
<name>A0ABW8IS19_9GAMM</name>
<proteinExistence type="predicted"/>
<accession>A0ABW8IS19</accession>
<keyword evidence="1" id="KW-0732">Signal</keyword>
<dbReference type="Proteomes" id="UP001620405">
    <property type="component" value="Unassembled WGS sequence"/>
</dbReference>
<dbReference type="PANTHER" id="PTHR47197">
    <property type="entry name" value="PROTEIN NIRF"/>
    <property type="match status" value="1"/>
</dbReference>
<organism evidence="2 3">
    <name type="scientific">Dyella lipolytica</name>
    <dbReference type="NCBI Taxonomy" id="1867835"/>
    <lineage>
        <taxon>Bacteria</taxon>
        <taxon>Pseudomonadati</taxon>
        <taxon>Pseudomonadota</taxon>
        <taxon>Gammaproteobacteria</taxon>
        <taxon>Lysobacterales</taxon>
        <taxon>Rhodanobacteraceae</taxon>
        <taxon>Dyella</taxon>
    </lineage>
</organism>
<dbReference type="RefSeq" id="WP_284395132.1">
    <property type="nucleotide sequence ID" value="NZ_BSNQ01000002.1"/>
</dbReference>
<dbReference type="Gene3D" id="2.130.10.10">
    <property type="entry name" value="YVTN repeat-like/Quinoprotein amine dehydrogenase"/>
    <property type="match status" value="1"/>
</dbReference>
<gene>
    <name evidence="2" type="ORF">ISP13_01295</name>
</gene>
<evidence type="ECO:0000256" key="1">
    <source>
        <dbReference type="SAM" id="SignalP"/>
    </source>
</evidence>
<evidence type="ECO:0000313" key="3">
    <source>
        <dbReference type="Proteomes" id="UP001620405"/>
    </source>
</evidence>
<dbReference type="InterPro" id="IPR051200">
    <property type="entry name" value="Host-pathogen_enzymatic-act"/>
</dbReference>
<evidence type="ECO:0000313" key="2">
    <source>
        <dbReference type="EMBL" id="MFK2872150.1"/>
    </source>
</evidence>
<sequence length="333" mass="34980">MKRIAFTLVGLLMTAAACLAVASSPNYTVLQRHVLGGSGKWDYLTLDADAHRLYIARANRVMVMDTQSGKLVGEVPGAIGAHRVVILPEQHRGYVSNGHGDSVTPFDLATLKPMLAIAVSGKDPDAMLYDKASGKLWTFNGHSNSSSVIDPVSAKETASVTLPGKPEFAVTDDSGHIYVNLEDTSQITEIDARAGKVIATWPLTPCDGPTGLAIDVQHKRLFSACANQHLVVLDATDGHRVAVLPIGDDPDAAGYDADTDMVFSSNSDGTLTVIHQDDADHYTVIGNVVTAHGARTLAVDPGTHRVFLAAPSVAVAGQGGAQESFGVLVVGTH</sequence>
<reference evidence="2 3" key="1">
    <citation type="submission" date="2020-10" db="EMBL/GenBank/DDBJ databases">
        <title>Phylogeny of dyella-like bacteria.</title>
        <authorList>
            <person name="Fu J."/>
        </authorList>
    </citation>
    <scope>NUCLEOTIDE SEQUENCE [LARGE SCALE GENOMIC DNA]</scope>
    <source>
        <strain evidence="2 3">DHOB07</strain>
    </source>
</reference>
<dbReference type="EMBL" id="JADIKG010000008">
    <property type="protein sequence ID" value="MFK2872150.1"/>
    <property type="molecule type" value="Genomic_DNA"/>
</dbReference>
<dbReference type="InterPro" id="IPR015943">
    <property type="entry name" value="WD40/YVTN_repeat-like_dom_sf"/>
</dbReference>